<dbReference type="EMBL" id="WXEW01000016">
    <property type="protein sequence ID" value="NAS27386.1"/>
    <property type="molecule type" value="Genomic_DNA"/>
</dbReference>
<name>A0A7C9J8J3_9ACTN</name>
<dbReference type="Proteomes" id="UP000479526">
    <property type="component" value="Unassembled WGS sequence"/>
</dbReference>
<reference evidence="1 2" key="1">
    <citation type="submission" date="2020-01" db="EMBL/GenBank/DDBJ databases">
        <title>Herbidospora sp. NEAU-GS84 nov., a novel actinomycete isolated from soil.</title>
        <authorList>
            <person name="Han L."/>
        </authorList>
    </citation>
    <scope>NUCLEOTIDE SEQUENCE [LARGE SCALE GENOMIC DNA]</scope>
    <source>
        <strain evidence="1 2">NEAU-GS84</strain>
    </source>
</reference>
<sequence>MAIARGLDLWAGAESPDSFARPVNGPASALAADLSGDPWRDYHGPVLICGLKLDDAGEEHDVDLTPGQIADLQRRLSRQRAD</sequence>
<dbReference type="AlphaFoldDB" id="A0A7C9J8J3"/>
<dbReference type="RefSeq" id="WP_161484320.1">
    <property type="nucleotide sequence ID" value="NZ_WXEW01000016.1"/>
</dbReference>
<evidence type="ECO:0000313" key="2">
    <source>
        <dbReference type="Proteomes" id="UP000479526"/>
    </source>
</evidence>
<evidence type="ECO:0000313" key="1">
    <source>
        <dbReference type="EMBL" id="NAS27386.1"/>
    </source>
</evidence>
<keyword evidence="2" id="KW-1185">Reference proteome</keyword>
<proteinExistence type="predicted"/>
<comment type="caution">
    <text evidence="1">The sequence shown here is derived from an EMBL/GenBank/DDBJ whole genome shotgun (WGS) entry which is preliminary data.</text>
</comment>
<gene>
    <name evidence="1" type="ORF">GT755_37675</name>
</gene>
<protein>
    <submittedName>
        <fullName evidence="1">Uncharacterized protein</fullName>
    </submittedName>
</protein>
<organism evidence="1 2">
    <name type="scientific">Herbidospora solisilvae</name>
    <dbReference type="NCBI Taxonomy" id="2696284"/>
    <lineage>
        <taxon>Bacteria</taxon>
        <taxon>Bacillati</taxon>
        <taxon>Actinomycetota</taxon>
        <taxon>Actinomycetes</taxon>
        <taxon>Streptosporangiales</taxon>
        <taxon>Streptosporangiaceae</taxon>
        <taxon>Herbidospora</taxon>
    </lineage>
</organism>
<accession>A0A7C9J8J3</accession>